<dbReference type="Pfam" id="PF03466">
    <property type="entry name" value="LysR_substrate"/>
    <property type="match status" value="1"/>
</dbReference>
<comment type="caution">
    <text evidence="6">The sequence shown here is derived from an EMBL/GenBank/DDBJ whole genome shotgun (WGS) entry which is preliminary data.</text>
</comment>
<evidence type="ECO:0000259" key="5">
    <source>
        <dbReference type="PROSITE" id="PS50931"/>
    </source>
</evidence>
<dbReference type="GO" id="GO:0003700">
    <property type="term" value="F:DNA-binding transcription factor activity"/>
    <property type="evidence" value="ECO:0007669"/>
    <property type="project" value="InterPro"/>
</dbReference>
<dbReference type="InterPro" id="IPR005119">
    <property type="entry name" value="LysR_subst-bd"/>
</dbReference>
<feature type="domain" description="HTH lysR-type" evidence="5">
    <location>
        <begin position="1"/>
        <end position="61"/>
    </location>
</feature>
<dbReference type="CDD" id="cd08419">
    <property type="entry name" value="PBP2_CbbR_RubisCO_like"/>
    <property type="match status" value="1"/>
</dbReference>
<dbReference type="GO" id="GO:0000976">
    <property type="term" value="F:transcription cis-regulatory region binding"/>
    <property type="evidence" value="ECO:0007669"/>
    <property type="project" value="TreeGrafter"/>
</dbReference>
<dbReference type="PRINTS" id="PR00039">
    <property type="entry name" value="HTHLYSR"/>
</dbReference>
<keyword evidence="7" id="KW-1185">Reference proteome</keyword>
<dbReference type="PANTHER" id="PTHR30126">
    <property type="entry name" value="HTH-TYPE TRANSCRIPTIONAL REGULATOR"/>
    <property type="match status" value="1"/>
</dbReference>
<sequence length="296" mass="33748">MRRSTFRQLQIFEAIARHMSFTRAAEELFLTQPTVSMQMKKLTDHIGTPQFERIGSQLYLTDAGKELLHTCTEIFSELDRYEMMVADLQGLKKGKLRITIVTTAKYFVPSLLGTFCKRFPGVEASLNVTNREQALIRLEENLDDLYVLGQPPEDLHVESQPFLDNPLVALAPVDHPLADEKNITLERFSEEPFLVREAGSGTRKVVKRLFDEHGLELNVRMELGSNEAIKQAVIGGLGVSILSRHALHHEPRATKICILDVQGFPILRQWYVVYPVGRQLTIIARTFLEFLHQSEH</sequence>
<dbReference type="InterPro" id="IPR000847">
    <property type="entry name" value="LysR_HTH_N"/>
</dbReference>
<dbReference type="Proteomes" id="UP000295707">
    <property type="component" value="Unassembled WGS sequence"/>
</dbReference>
<dbReference type="FunFam" id="1.10.10.10:FF:000001">
    <property type="entry name" value="LysR family transcriptional regulator"/>
    <property type="match status" value="1"/>
</dbReference>
<evidence type="ECO:0000313" key="6">
    <source>
        <dbReference type="EMBL" id="TCK17514.1"/>
    </source>
</evidence>
<comment type="similarity">
    <text evidence="1">Belongs to the LysR transcriptional regulatory family.</text>
</comment>
<dbReference type="Pfam" id="PF00126">
    <property type="entry name" value="HTH_1"/>
    <property type="match status" value="1"/>
</dbReference>
<dbReference type="Gene3D" id="1.10.10.10">
    <property type="entry name" value="Winged helix-like DNA-binding domain superfamily/Winged helix DNA-binding domain"/>
    <property type="match status" value="1"/>
</dbReference>
<protein>
    <submittedName>
        <fullName evidence="6">LysR family transcriptional regulator</fullName>
    </submittedName>
</protein>
<dbReference type="InterPro" id="IPR036388">
    <property type="entry name" value="WH-like_DNA-bd_sf"/>
</dbReference>
<dbReference type="SUPFAM" id="SSF46785">
    <property type="entry name" value="Winged helix' DNA-binding domain"/>
    <property type="match status" value="1"/>
</dbReference>
<gene>
    <name evidence="6" type="ORF">DFR30_0746</name>
</gene>
<accession>A0A4R1H6W9</accession>
<dbReference type="OrthoDB" id="9771171at2"/>
<keyword evidence="4" id="KW-0804">Transcription</keyword>
<proteinExistence type="inferred from homology"/>
<dbReference type="InterPro" id="IPR036390">
    <property type="entry name" value="WH_DNA-bd_sf"/>
</dbReference>
<evidence type="ECO:0000256" key="2">
    <source>
        <dbReference type="ARBA" id="ARBA00023015"/>
    </source>
</evidence>
<dbReference type="RefSeq" id="WP_132971385.1">
    <property type="nucleotide sequence ID" value="NZ_SMFX01000001.1"/>
</dbReference>
<dbReference type="PANTHER" id="PTHR30126:SF5">
    <property type="entry name" value="HTH-TYPE TRANSCRIPTIONAL ACTIVATOR CMPR"/>
    <property type="match status" value="1"/>
</dbReference>
<evidence type="ECO:0000256" key="4">
    <source>
        <dbReference type="ARBA" id="ARBA00023163"/>
    </source>
</evidence>
<evidence type="ECO:0000313" key="7">
    <source>
        <dbReference type="Proteomes" id="UP000295707"/>
    </source>
</evidence>
<dbReference type="PROSITE" id="PS50931">
    <property type="entry name" value="HTH_LYSR"/>
    <property type="match status" value="1"/>
</dbReference>
<reference evidence="6 7" key="1">
    <citation type="submission" date="2019-03" db="EMBL/GenBank/DDBJ databases">
        <title>Genomic Encyclopedia of Type Strains, Phase IV (KMG-IV): sequencing the most valuable type-strain genomes for metagenomic binning, comparative biology and taxonomic classification.</title>
        <authorList>
            <person name="Goeker M."/>
        </authorList>
    </citation>
    <scope>NUCLEOTIDE SEQUENCE [LARGE SCALE GENOMIC DNA]</scope>
    <source>
        <strain evidence="6 7">DSM 19610</strain>
    </source>
</reference>
<keyword evidence="2" id="KW-0805">Transcription regulation</keyword>
<dbReference type="SUPFAM" id="SSF53850">
    <property type="entry name" value="Periplasmic binding protein-like II"/>
    <property type="match status" value="1"/>
</dbReference>
<organism evidence="6 7">
    <name type="scientific">Thiogranum longum</name>
    <dbReference type="NCBI Taxonomy" id="1537524"/>
    <lineage>
        <taxon>Bacteria</taxon>
        <taxon>Pseudomonadati</taxon>
        <taxon>Pseudomonadota</taxon>
        <taxon>Gammaproteobacteria</taxon>
        <taxon>Chromatiales</taxon>
        <taxon>Ectothiorhodospiraceae</taxon>
        <taxon>Thiogranum</taxon>
    </lineage>
</organism>
<evidence type="ECO:0000256" key="1">
    <source>
        <dbReference type="ARBA" id="ARBA00009437"/>
    </source>
</evidence>
<dbReference type="EMBL" id="SMFX01000001">
    <property type="protein sequence ID" value="TCK17514.1"/>
    <property type="molecule type" value="Genomic_DNA"/>
</dbReference>
<name>A0A4R1H6W9_9GAMM</name>
<keyword evidence="3" id="KW-0238">DNA-binding</keyword>
<evidence type="ECO:0000256" key="3">
    <source>
        <dbReference type="ARBA" id="ARBA00023125"/>
    </source>
</evidence>
<dbReference type="AlphaFoldDB" id="A0A4R1H6W9"/>
<dbReference type="Gene3D" id="3.40.190.290">
    <property type="match status" value="1"/>
</dbReference>